<dbReference type="OrthoDB" id="9763993at2"/>
<evidence type="ECO:0000313" key="14">
    <source>
        <dbReference type="EMBL" id="PKR90425.1"/>
    </source>
</evidence>
<dbReference type="SFLD" id="SFLDG01383">
    <property type="entry name" value="cyclic_pyranopterin_phosphate"/>
    <property type="match status" value="1"/>
</dbReference>
<evidence type="ECO:0000256" key="10">
    <source>
        <dbReference type="ARBA" id="ARBA00023239"/>
    </source>
</evidence>
<keyword evidence="15" id="KW-1185">Reference proteome</keyword>
<evidence type="ECO:0000256" key="5">
    <source>
        <dbReference type="ARBA" id="ARBA00022741"/>
    </source>
</evidence>
<evidence type="ECO:0000256" key="4">
    <source>
        <dbReference type="ARBA" id="ARBA00022723"/>
    </source>
</evidence>
<dbReference type="GO" id="GO:0061798">
    <property type="term" value="F:GTP 3',8'-cyclase activity"/>
    <property type="evidence" value="ECO:0007669"/>
    <property type="project" value="UniProtKB-UniRule"/>
</dbReference>
<evidence type="ECO:0000256" key="8">
    <source>
        <dbReference type="ARBA" id="ARBA00023134"/>
    </source>
</evidence>
<feature type="binding site" evidence="12">
    <location>
        <position position="101"/>
    </location>
    <ligand>
        <name>GTP</name>
        <dbReference type="ChEBI" id="CHEBI:37565"/>
    </ligand>
</feature>
<feature type="binding site" evidence="12">
    <location>
        <position position="261"/>
    </location>
    <ligand>
        <name>[4Fe-4S] cluster</name>
        <dbReference type="ChEBI" id="CHEBI:49883"/>
        <label>2</label>
        <note>4Fe-4S-substrate</note>
    </ligand>
</feature>
<dbReference type="UniPathway" id="UPA00344"/>
<evidence type="ECO:0000256" key="1">
    <source>
        <dbReference type="ARBA" id="ARBA00012167"/>
    </source>
</evidence>
<dbReference type="InterPro" id="IPR006638">
    <property type="entry name" value="Elp3/MiaA/NifB-like_rSAM"/>
</dbReference>
<dbReference type="PANTHER" id="PTHR22960">
    <property type="entry name" value="MOLYBDOPTERIN COFACTOR SYNTHESIS PROTEIN A"/>
    <property type="match status" value="1"/>
</dbReference>
<keyword evidence="10 12" id="KW-0456">Lyase</keyword>
<dbReference type="PANTHER" id="PTHR22960:SF0">
    <property type="entry name" value="MOLYBDENUM COFACTOR BIOSYNTHESIS PROTEIN 1"/>
    <property type="match status" value="1"/>
</dbReference>
<reference evidence="14 15" key="1">
    <citation type="submission" date="2017-12" db="EMBL/GenBank/DDBJ databases">
        <title>Anaerobic carbon monoxide metabolism by Pleomorphomonas carboxyditropha sp. nov., a new mesophilic hydrogenogenic carboxidotroph.</title>
        <authorList>
            <person name="Esquivel-Elizondo S."/>
            <person name="Krajmalnik-Brown R."/>
        </authorList>
    </citation>
    <scope>NUCLEOTIDE SEQUENCE [LARGE SCALE GENOMIC DNA]</scope>
    <source>
        <strain evidence="14 15">R5-392</strain>
    </source>
</reference>
<dbReference type="RefSeq" id="WP_101287518.1">
    <property type="nucleotide sequence ID" value="NZ_FOUQ01000001.1"/>
</dbReference>
<feature type="binding site" evidence="12">
    <location>
        <position position="29"/>
    </location>
    <ligand>
        <name>[4Fe-4S] cluster</name>
        <dbReference type="ChEBI" id="CHEBI:49883"/>
        <label>1</label>
        <note>4Fe-4S-S-AdoMet</note>
    </ligand>
</feature>
<keyword evidence="8 12" id="KW-0342">GTP-binding</keyword>
<dbReference type="InterPro" id="IPR040064">
    <property type="entry name" value="MoaA-like"/>
</dbReference>
<dbReference type="PROSITE" id="PS51918">
    <property type="entry name" value="RADICAL_SAM"/>
    <property type="match status" value="1"/>
</dbReference>
<keyword evidence="7 12" id="KW-0411">Iron-sulfur</keyword>
<feature type="binding site" evidence="12">
    <location>
        <position position="161"/>
    </location>
    <ligand>
        <name>GTP</name>
        <dbReference type="ChEBI" id="CHEBI:37565"/>
    </ligand>
</feature>
<feature type="binding site" evidence="12">
    <location>
        <position position="32"/>
    </location>
    <ligand>
        <name>[4Fe-4S] cluster</name>
        <dbReference type="ChEBI" id="CHEBI:49883"/>
        <label>1</label>
        <note>4Fe-4S-S-AdoMet</note>
    </ligand>
</feature>
<dbReference type="EMBL" id="PJNW01000002">
    <property type="protein sequence ID" value="PKR90425.1"/>
    <property type="molecule type" value="Genomic_DNA"/>
</dbReference>
<feature type="binding site" evidence="12">
    <location>
        <position position="258"/>
    </location>
    <ligand>
        <name>[4Fe-4S] cluster</name>
        <dbReference type="ChEBI" id="CHEBI:49883"/>
        <label>2</label>
        <note>4Fe-4S-substrate</note>
    </ligand>
</feature>
<dbReference type="SFLD" id="SFLDS00029">
    <property type="entry name" value="Radical_SAM"/>
    <property type="match status" value="1"/>
</dbReference>
<evidence type="ECO:0000256" key="7">
    <source>
        <dbReference type="ARBA" id="ARBA00023014"/>
    </source>
</evidence>
<dbReference type="GO" id="GO:0046872">
    <property type="term" value="F:metal ion binding"/>
    <property type="evidence" value="ECO:0007669"/>
    <property type="project" value="UniProtKB-KW"/>
</dbReference>
<dbReference type="InterPro" id="IPR013785">
    <property type="entry name" value="Aldolase_TIM"/>
</dbReference>
<dbReference type="InterPro" id="IPR000385">
    <property type="entry name" value="MoaA_NifB_PqqE_Fe-S-bd_CS"/>
</dbReference>
<comment type="function">
    <text evidence="12">Catalyzes the cyclization of GTP to (8S)-3',8-cyclo-7,8-dihydroguanosine 5'-triphosphate.</text>
</comment>
<comment type="catalytic activity">
    <reaction evidence="11 12">
        <text>GTP + AH2 + S-adenosyl-L-methionine = (8S)-3',8-cyclo-7,8-dihydroguanosine 5'-triphosphate + 5'-deoxyadenosine + L-methionine + A + H(+)</text>
        <dbReference type="Rhea" id="RHEA:49576"/>
        <dbReference type="ChEBI" id="CHEBI:13193"/>
        <dbReference type="ChEBI" id="CHEBI:15378"/>
        <dbReference type="ChEBI" id="CHEBI:17319"/>
        <dbReference type="ChEBI" id="CHEBI:17499"/>
        <dbReference type="ChEBI" id="CHEBI:37565"/>
        <dbReference type="ChEBI" id="CHEBI:57844"/>
        <dbReference type="ChEBI" id="CHEBI:59789"/>
        <dbReference type="ChEBI" id="CHEBI:131766"/>
        <dbReference type="EC" id="4.1.99.22"/>
    </reaction>
</comment>
<keyword evidence="2 12" id="KW-0004">4Fe-4S</keyword>
<evidence type="ECO:0000256" key="2">
    <source>
        <dbReference type="ARBA" id="ARBA00022485"/>
    </source>
</evidence>
<evidence type="ECO:0000256" key="9">
    <source>
        <dbReference type="ARBA" id="ARBA00023150"/>
    </source>
</evidence>
<keyword evidence="9 12" id="KW-0501">Molybdenum cofactor biosynthesis</keyword>
<dbReference type="InterPro" id="IPR050105">
    <property type="entry name" value="MoCo_biosynth_MoaA/MoaC"/>
</dbReference>
<evidence type="ECO:0000256" key="11">
    <source>
        <dbReference type="ARBA" id="ARBA00048697"/>
    </source>
</evidence>
<dbReference type="CDD" id="cd21117">
    <property type="entry name" value="Twitch_MoaA"/>
    <property type="match status" value="1"/>
</dbReference>
<dbReference type="HAMAP" id="MF_01225_B">
    <property type="entry name" value="MoaA_B"/>
    <property type="match status" value="1"/>
</dbReference>
<dbReference type="InterPro" id="IPR010505">
    <property type="entry name" value="MoaA_twitch"/>
</dbReference>
<feature type="binding site" evidence="12">
    <location>
        <position position="25"/>
    </location>
    <ligand>
        <name>[4Fe-4S] cluster</name>
        <dbReference type="ChEBI" id="CHEBI:49883"/>
        <label>1</label>
        <note>4Fe-4S-S-AdoMet</note>
    </ligand>
</feature>
<dbReference type="GO" id="GO:0005525">
    <property type="term" value="F:GTP binding"/>
    <property type="evidence" value="ECO:0007669"/>
    <property type="project" value="UniProtKB-UniRule"/>
</dbReference>
<dbReference type="GO" id="GO:0051539">
    <property type="term" value="F:4 iron, 4 sulfur cluster binding"/>
    <property type="evidence" value="ECO:0007669"/>
    <property type="project" value="UniProtKB-UniRule"/>
</dbReference>
<dbReference type="CDD" id="cd01335">
    <property type="entry name" value="Radical_SAM"/>
    <property type="match status" value="1"/>
</dbReference>
<accession>A0A1I4QV33</accession>
<evidence type="ECO:0000256" key="12">
    <source>
        <dbReference type="HAMAP-Rule" id="MF_01225"/>
    </source>
</evidence>
<evidence type="ECO:0000259" key="13">
    <source>
        <dbReference type="PROSITE" id="PS51918"/>
    </source>
</evidence>
<feature type="domain" description="Radical SAM core" evidence="13">
    <location>
        <begin position="9"/>
        <end position="234"/>
    </location>
</feature>
<feature type="binding site" evidence="12">
    <location>
        <position position="18"/>
    </location>
    <ligand>
        <name>GTP</name>
        <dbReference type="ChEBI" id="CHEBI:37565"/>
    </ligand>
</feature>
<dbReference type="AlphaFoldDB" id="A0A1I4QV33"/>
<feature type="binding site" evidence="12">
    <location>
        <position position="31"/>
    </location>
    <ligand>
        <name>S-adenosyl-L-methionine</name>
        <dbReference type="ChEBI" id="CHEBI:59789"/>
    </ligand>
</feature>
<comment type="caution">
    <text evidence="14">The sequence shown here is derived from an EMBL/GenBank/DDBJ whole genome shotgun (WGS) entry which is preliminary data.</text>
</comment>
<feature type="binding site" evidence="12">
    <location>
        <position position="67"/>
    </location>
    <ligand>
        <name>GTP</name>
        <dbReference type="ChEBI" id="CHEBI:37565"/>
    </ligand>
</feature>
<name>A0A1I4QV33_9HYPH</name>
<dbReference type="SUPFAM" id="SSF102114">
    <property type="entry name" value="Radical SAM enzymes"/>
    <property type="match status" value="1"/>
</dbReference>
<dbReference type="InterPro" id="IPR013483">
    <property type="entry name" value="MoaA"/>
</dbReference>
<dbReference type="PROSITE" id="PS01305">
    <property type="entry name" value="MOAA_NIFB_PQQE"/>
    <property type="match status" value="1"/>
</dbReference>
<dbReference type="Pfam" id="PF06463">
    <property type="entry name" value="Mob_synth_C"/>
    <property type="match status" value="1"/>
</dbReference>
<evidence type="ECO:0000256" key="3">
    <source>
        <dbReference type="ARBA" id="ARBA00022691"/>
    </source>
</evidence>
<organism evidence="14 15">
    <name type="scientific">Pleomorphomonas diazotrophica</name>
    <dbReference type="NCBI Taxonomy" id="1166257"/>
    <lineage>
        <taxon>Bacteria</taxon>
        <taxon>Pseudomonadati</taxon>
        <taxon>Pseudomonadota</taxon>
        <taxon>Alphaproteobacteria</taxon>
        <taxon>Hyphomicrobiales</taxon>
        <taxon>Pleomorphomonadaceae</taxon>
        <taxon>Pleomorphomonas</taxon>
    </lineage>
</organism>
<dbReference type="SFLD" id="SFLDG01386">
    <property type="entry name" value="main_SPASM_domain-containing"/>
    <property type="match status" value="1"/>
</dbReference>
<dbReference type="Proteomes" id="UP000233491">
    <property type="component" value="Unassembled WGS sequence"/>
</dbReference>
<feature type="binding site" evidence="12">
    <location>
        <position position="195"/>
    </location>
    <ligand>
        <name>S-adenosyl-L-methionine</name>
        <dbReference type="ChEBI" id="CHEBI:59789"/>
    </ligand>
</feature>
<dbReference type="SMART" id="SM00729">
    <property type="entry name" value="Elp3"/>
    <property type="match status" value="1"/>
</dbReference>
<dbReference type="GO" id="GO:1904047">
    <property type="term" value="F:S-adenosyl-L-methionine binding"/>
    <property type="evidence" value="ECO:0007669"/>
    <property type="project" value="UniProtKB-UniRule"/>
</dbReference>
<dbReference type="Gene3D" id="3.20.20.70">
    <property type="entry name" value="Aldolase class I"/>
    <property type="match status" value="1"/>
</dbReference>
<comment type="similarity">
    <text evidence="12">Belongs to the radical SAM superfamily. MoaA family.</text>
</comment>
<dbReference type="InterPro" id="IPR007197">
    <property type="entry name" value="rSAM"/>
</dbReference>
<dbReference type="NCBIfam" id="TIGR02666">
    <property type="entry name" value="moaA"/>
    <property type="match status" value="1"/>
</dbReference>
<proteinExistence type="inferred from homology"/>
<feature type="binding site" evidence="12">
    <location>
        <position position="275"/>
    </location>
    <ligand>
        <name>[4Fe-4S] cluster</name>
        <dbReference type="ChEBI" id="CHEBI:49883"/>
        <label>2</label>
        <note>4Fe-4S-substrate</note>
    </ligand>
</feature>
<dbReference type="GO" id="GO:0006777">
    <property type="term" value="P:Mo-molybdopterin cofactor biosynthetic process"/>
    <property type="evidence" value="ECO:0007669"/>
    <property type="project" value="UniProtKB-UniRule"/>
</dbReference>
<sequence>MMQPRLVDTFGREITYLRVSVTDRCNLRCRYCMAGDVSFSPRQDVLTIEELGSLTSAFVACGIRKVRITGGEPLVRKGIMHLVEGLSRHLRTGALDELCMTTNGVLLSKYARGLADCGVRRLNVSLDTLDPERFAEITSGGDLDTVLKGIDAARDAGLAIKLNAVAQKGYIEQDAEALVRFAQDRHLDITFIETMPLGEVRNNCADHYLPLDELRRLIERRWKLIDTDESSGGPARYVRVANTGGLIGFITALSHCFCGDCNRIRLSATGSLYTCLGHEDATDLRGLVRQGADLETIENAIHGAVAAKPKSHGFGTSPGREPALKRHMSVLGG</sequence>
<dbReference type="Pfam" id="PF04055">
    <property type="entry name" value="Radical_SAM"/>
    <property type="match status" value="1"/>
</dbReference>
<dbReference type="GO" id="GO:0061799">
    <property type="term" value="F:cyclic pyranopterin monophosphate synthase activity"/>
    <property type="evidence" value="ECO:0007669"/>
    <property type="project" value="TreeGrafter"/>
</dbReference>
<dbReference type="EC" id="4.1.99.22" evidence="1 12"/>
<dbReference type="SFLD" id="SFLDG01067">
    <property type="entry name" value="SPASM/twitch_domain_containing"/>
    <property type="match status" value="1"/>
</dbReference>
<keyword evidence="4 12" id="KW-0479">Metal-binding</keyword>
<feature type="binding site" evidence="12">
    <location>
        <position position="125"/>
    </location>
    <ligand>
        <name>S-adenosyl-L-methionine</name>
        <dbReference type="ChEBI" id="CHEBI:59789"/>
    </ligand>
</feature>
<evidence type="ECO:0000256" key="6">
    <source>
        <dbReference type="ARBA" id="ARBA00023004"/>
    </source>
</evidence>
<comment type="subunit">
    <text evidence="12">Monomer and homodimer.</text>
</comment>
<keyword evidence="5 12" id="KW-0547">Nucleotide-binding</keyword>
<keyword evidence="3 12" id="KW-0949">S-adenosyl-L-methionine</keyword>
<comment type="cofactor">
    <cofactor evidence="12">
        <name>[4Fe-4S] cluster</name>
        <dbReference type="ChEBI" id="CHEBI:49883"/>
    </cofactor>
    <text evidence="12">Binds 2 [4Fe-4S] clusters. Binds 1 [4Fe-4S] cluster coordinated with 3 cysteines and an exchangeable S-adenosyl-L-methionine and 1 [4Fe-4S] cluster coordinated with 3 cysteines and the GTP-derived substrate.</text>
</comment>
<protein>
    <recommendedName>
        <fullName evidence="1 12">GTP 3',8-cyclase</fullName>
        <ecNumber evidence="1 12">4.1.99.22</ecNumber>
    </recommendedName>
    <alternativeName>
        <fullName evidence="12">Molybdenum cofactor biosynthesis protein A</fullName>
    </alternativeName>
</protein>
<dbReference type="InterPro" id="IPR058240">
    <property type="entry name" value="rSAM_sf"/>
</dbReference>
<evidence type="ECO:0000313" key="15">
    <source>
        <dbReference type="Proteomes" id="UP000233491"/>
    </source>
</evidence>
<comment type="pathway">
    <text evidence="12">Cofactor biosynthesis; molybdopterin biosynthesis.</text>
</comment>
<feature type="binding site" evidence="12">
    <location>
        <begin position="263"/>
        <end position="265"/>
    </location>
    <ligand>
        <name>GTP</name>
        <dbReference type="ChEBI" id="CHEBI:37565"/>
    </ligand>
</feature>
<keyword evidence="6 12" id="KW-0408">Iron</keyword>
<gene>
    <name evidence="12 14" type="primary">moaA</name>
    <name evidence="14" type="ORF">CXZ10_03350</name>
</gene>
<feature type="binding site" evidence="12">
    <location>
        <position position="71"/>
    </location>
    <ligand>
        <name>S-adenosyl-L-methionine</name>
        <dbReference type="ChEBI" id="CHEBI:59789"/>
    </ligand>
</feature>